<name>A0A3L8DF35_OOCBI</name>
<dbReference type="InterPro" id="IPR056880">
    <property type="entry name" value="OB_MEIOB_N"/>
</dbReference>
<dbReference type="PANTHER" id="PTHR21166">
    <property type="entry name" value="CELL DIVISION CONTROL PROTEIN 24 OB DOMAIN-CONTAINING PROTEIN-RELATED"/>
    <property type="match status" value="1"/>
</dbReference>
<evidence type="ECO:0000259" key="4">
    <source>
        <dbReference type="Pfam" id="PF24903"/>
    </source>
</evidence>
<comment type="caution">
    <text evidence="5">The sequence shown here is derived from an EMBL/GenBank/DDBJ whole genome shotgun (WGS) entry which is preliminary data.</text>
</comment>
<dbReference type="SUPFAM" id="SSF50249">
    <property type="entry name" value="Nucleic acid-binding proteins"/>
    <property type="match status" value="2"/>
</dbReference>
<evidence type="ECO:0000313" key="5">
    <source>
        <dbReference type="EMBL" id="RLU19057.1"/>
    </source>
</evidence>
<dbReference type="InterPro" id="IPR012340">
    <property type="entry name" value="NA-bd_OB-fold"/>
</dbReference>
<proteinExistence type="inferred from homology"/>
<dbReference type="AlphaFoldDB" id="A0A3L8DF35"/>
<comment type="similarity">
    <text evidence="3">Belongs to the MEIOB family.</text>
</comment>
<dbReference type="GO" id="GO:0003697">
    <property type="term" value="F:single-stranded DNA binding"/>
    <property type="evidence" value="ECO:0007669"/>
    <property type="project" value="TreeGrafter"/>
</dbReference>
<gene>
    <name evidence="5" type="ORF">DMN91_009415</name>
</gene>
<keyword evidence="1" id="KW-0238">DNA-binding</keyword>
<dbReference type="EMBL" id="QOIP01000009">
    <property type="protein sequence ID" value="RLU19057.1"/>
    <property type="molecule type" value="Genomic_DNA"/>
</dbReference>
<keyword evidence="2" id="KW-0469">Meiosis</keyword>
<dbReference type="Proteomes" id="UP000279307">
    <property type="component" value="Chromosome 9"/>
</dbReference>
<dbReference type="GO" id="GO:0000712">
    <property type="term" value="P:resolution of meiotic recombination intermediates"/>
    <property type="evidence" value="ECO:0007669"/>
    <property type="project" value="TreeGrafter"/>
</dbReference>
<dbReference type="PANTHER" id="PTHR21166:SF2">
    <property type="entry name" value="CELL DIVISION CONTROL PROTEIN 24 OB DOMAIN-CONTAINING PROTEIN-RELATED"/>
    <property type="match status" value="1"/>
</dbReference>
<dbReference type="GO" id="GO:0008310">
    <property type="term" value="F:single-stranded DNA 3'-5' DNA exonuclease activity"/>
    <property type="evidence" value="ECO:0007669"/>
    <property type="project" value="TreeGrafter"/>
</dbReference>
<accession>A0A3L8DF35</accession>
<evidence type="ECO:0000256" key="2">
    <source>
        <dbReference type="ARBA" id="ARBA00023254"/>
    </source>
</evidence>
<protein>
    <recommendedName>
        <fullName evidence="4">MEIOB-like N-terminal domain-containing protein</fullName>
    </recommendedName>
</protein>
<dbReference type="Gene3D" id="2.40.50.140">
    <property type="entry name" value="Nucleic acid-binding proteins"/>
    <property type="match status" value="2"/>
</dbReference>
<feature type="domain" description="MEIOB-like N-terminal" evidence="4">
    <location>
        <begin position="7"/>
        <end position="129"/>
    </location>
</feature>
<dbReference type="InterPro" id="IPR052469">
    <property type="entry name" value="MEIOB"/>
</dbReference>
<organism evidence="5 6">
    <name type="scientific">Ooceraea biroi</name>
    <name type="common">Clonal raider ant</name>
    <name type="synonym">Cerapachys biroi</name>
    <dbReference type="NCBI Taxonomy" id="2015173"/>
    <lineage>
        <taxon>Eukaryota</taxon>
        <taxon>Metazoa</taxon>
        <taxon>Ecdysozoa</taxon>
        <taxon>Arthropoda</taxon>
        <taxon>Hexapoda</taxon>
        <taxon>Insecta</taxon>
        <taxon>Pterygota</taxon>
        <taxon>Neoptera</taxon>
        <taxon>Endopterygota</taxon>
        <taxon>Hymenoptera</taxon>
        <taxon>Apocrita</taxon>
        <taxon>Aculeata</taxon>
        <taxon>Formicoidea</taxon>
        <taxon>Formicidae</taxon>
        <taxon>Dorylinae</taxon>
        <taxon>Ooceraea</taxon>
    </lineage>
</organism>
<evidence type="ECO:0000313" key="6">
    <source>
        <dbReference type="Proteomes" id="UP000279307"/>
    </source>
</evidence>
<dbReference type="OrthoDB" id="9937820at2759"/>
<sequence length="339" mass="38095">MSFLYRQEIKSLQDGTQNTFVIGVIIIHKGERSVWAFTLRDSDEDFINVTVWGSTEFVKKLSSTFTIGSVVEVISAKIAKRQPHDKDERFVPSTSSPYSLIVNEGAAVIQCHDAPTRQQYVSLLTRPVKSVTFAKSLKAILDNIEALCDRFVDLLVVVTFVADVRNVITRDGRALTCRSFEVTDGSTQNTVSLVLWDKDWVERSALWEAKQTVLFLVDARIAYDEYKKKTALSISKRTLITENPDVPQATSVKSAVQHHESDTICSDPFAVPNPDTVTTVMTIQQVTEKLQKKALAEDERLQFATIVKASVIEINLDGPLKTVVSIKWYAPFKILYIFI</sequence>
<evidence type="ECO:0000256" key="1">
    <source>
        <dbReference type="ARBA" id="ARBA00023125"/>
    </source>
</evidence>
<evidence type="ECO:0000256" key="3">
    <source>
        <dbReference type="ARBA" id="ARBA00038329"/>
    </source>
</evidence>
<reference evidence="5 6" key="1">
    <citation type="journal article" date="2018" name="Genome Res.">
        <title>The genomic architecture and molecular evolution of ant odorant receptors.</title>
        <authorList>
            <person name="McKenzie S.K."/>
            <person name="Kronauer D.J.C."/>
        </authorList>
    </citation>
    <scope>NUCLEOTIDE SEQUENCE [LARGE SCALE GENOMIC DNA]</scope>
    <source>
        <strain evidence="5">Clonal line C1</strain>
    </source>
</reference>
<dbReference type="Pfam" id="PF24903">
    <property type="entry name" value="OB_MEIOB_N"/>
    <property type="match status" value="1"/>
</dbReference>